<dbReference type="AlphaFoldDB" id="A0A089HRA1"/>
<dbReference type="Proteomes" id="UP000029409">
    <property type="component" value="Chromosome"/>
</dbReference>
<proteinExistence type="predicted"/>
<dbReference type="KEGG" id="pdu:PDUR_18085"/>
<dbReference type="EMBL" id="CP009288">
    <property type="protein sequence ID" value="AIQ13617.1"/>
    <property type="molecule type" value="Genomic_DNA"/>
</dbReference>
<evidence type="ECO:0000313" key="2">
    <source>
        <dbReference type="Proteomes" id="UP000029409"/>
    </source>
</evidence>
<dbReference type="OrthoDB" id="3034979at2"/>
<organism evidence="1 2">
    <name type="scientific">Paenibacillus durus</name>
    <name type="common">Paenibacillus azotofixans</name>
    <dbReference type="NCBI Taxonomy" id="44251"/>
    <lineage>
        <taxon>Bacteria</taxon>
        <taxon>Bacillati</taxon>
        <taxon>Bacillota</taxon>
        <taxon>Bacilli</taxon>
        <taxon>Bacillales</taxon>
        <taxon>Paenibacillaceae</taxon>
        <taxon>Paenibacillus</taxon>
    </lineage>
</organism>
<dbReference type="eggNOG" id="ENOG50308E1">
    <property type="taxonomic scope" value="Bacteria"/>
</dbReference>
<evidence type="ECO:0000313" key="1">
    <source>
        <dbReference type="EMBL" id="AIQ13617.1"/>
    </source>
</evidence>
<sequence>MSNKLFEKSNLLDALFFTESSLDPRLDFDFILKETESDVLSTIREAELDDFLSLYDVGLRLVIEIRDTLENARPVQITYLVLISKVTTLLVGIRKAIHSGLPDVFKCLFRPLTEAFDMLYVCLIDSDFLNKYGNLNELYDNNQFWIKNAKQKHIKPKIHRLLNKLGDATAQIKFFDERRKRQHEFFSESLHSSFNSAISTFFTPTINGDIPLNAYGNVTTAYPKLFQEVLDELQLFNYVLFQLCNVDSPEPFCPQPLIDNKVYQHLAIKYHILYDDFMPRLYDFVDEINTSLTNSLDEYKSQE</sequence>
<dbReference type="RefSeq" id="WP_042207421.1">
    <property type="nucleotide sequence ID" value="NZ_CP009288.1"/>
</dbReference>
<gene>
    <name evidence="1" type="ORF">PDUR_18085</name>
</gene>
<keyword evidence="2" id="KW-1185">Reference proteome</keyword>
<name>A0A089HRA1_PAEDU</name>
<protein>
    <submittedName>
        <fullName evidence="1">Uncharacterized protein</fullName>
    </submittedName>
</protein>
<accession>A0A089HRA1</accession>
<reference evidence="1 2" key="1">
    <citation type="submission" date="2014-08" db="EMBL/GenBank/DDBJ databases">
        <title>Comparative genomics of the Paenibacillus odorifer group.</title>
        <authorList>
            <person name="den Bakker H.C."/>
            <person name="Tsai Y.-C."/>
            <person name="Martin N."/>
            <person name="Korlach J."/>
            <person name="Wiedmann M."/>
        </authorList>
    </citation>
    <scope>NUCLEOTIDE SEQUENCE [LARGE SCALE GENOMIC DNA]</scope>
    <source>
        <strain evidence="1 2">DSM 1735</strain>
    </source>
</reference>